<protein>
    <submittedName>
        <fullName evidence="2">Uncharacterized protein</fullName>
    </submittedName>
</protein>
<dbReference type="Pfam" id="PF19659">
    <property type="entry name" value="DUF6162"/>
    <property type="match status" value="1"/>
</dbReference>
<keyword evidence="1" id="KW-1133">Transmembrane helix</keyword>
<dbReference type="AlphaFoldDB" id="A0A418YEY8"/>
<dbReference type="OrthoDB" id="95459at2"/>
<reference evidence="2 3" key="2">
    <citation type="submission" date="2019-01" db="EMBL/GenBank/DDBJ databases">
        <title>Motilimonas pumilus sp. nov., isolated from the gut of sea cucumber (Apostichopus japonicus).</title>
        <authorList>
            <person name="Wang F.-Q."/>
            <person name="Ren L.-H."/>
            <person name="Lin Y.-W."/>
            <person name="Sun G.-H."/>
            <person name="Du Z.-J."/>
            <person name="Zhao J.-X."/>
            <person name="Liu X.-J."/>
            <person name="Liu L.-J."/>
        </authorList>
    </citation>
    <scope>NUCLEOTIDE SEQUENCE [LARGE SCALE GENOMIC DNA]</scope>
    <source>
        <strain evidence="2 3">PLHSC7-2</strain>
    </source>
</reference>
<keyword evidence="1" id="KW-0812">Transmembrane</keyword>
<dbReference type="InterPro" id="IPR046160">
    <property type="entry name" value="DUF6162"/>
</dbReference>
<evidence type="ECO:0000256" key="1">
    <source>
        <dbReference type="SAM" id="Phobius"/>
    </source>
</evidence>
<dbReference type="EMBL" id="QZCH01000011">
    <property type="protein sequence ID" value="RJG47750.1"/>
    <property type="molecule type" value="Genomic_DNA"/>
</dbReference>
<proteinExistence type="predicted"/>
<gene>
    <name evidence="2" type="ORF">D1Z90_10130</name>
</gene>
<accession>A0A418YEY8</accession>
<sequence>MISNNATHQAATPSEGVTVKVKPANGSQESLFVGLCIGAILLIAAGALLFFLPAPPAPALLAGDIASSQLSNGQKALLTELNTAAQDIQMWRQGEERWPSASELAQEWIAPFNQDASWRSRGGHQWQHLSRGDQQWYWSWPTVESTQSLAVTSMLLQVSPQGEWRVWFAKSQPYSTLSAMEQALIYAASTPDVTAQLKAAGWLRVINEDHRAH</sequence>
<evidence type="ECO:0000313" key="2">
    <source>
        <dbReference type="EMBL" id="RJG47750.1"/>
    </source>
</evidence>
<dbReference type="RefSeq" id="WP_119910634.1">
    <property type="nucleotide sequence ID" value="NZ_QZCH01000011.1"/>
</dbReference>
<keyword evidence="1" id="KW-0472">Membrane</keyword>
<keyword evidence="3" id="KW-1185">Reference proteome</keyword>
<name>A0A418YEY8_9GAMM</name>
<reference evidence="2 3" key="1">
    <citation type="submission" date="2018-09" db="EMBL/GenBank/DDBJ databases">
        <authorList>
            <person name="Wang F."/>
        </authorList>
    </citation>
    <scope>NUCLEOTIDE SEQUENCE [LARGE SCALE GENOMIC DNA]</scope>
    <source>
        <strain evidence="2 3">PLHSC7-2</strain>
    </source>
</reference>
<dbReference type="Proteomes" id="UP000283255">
    <property type="component" value="Unassembled WGS sequence"/>
</dbReference>
<evidence type="ECO:0000313" key="3">
    <source>
        <dbReference type="Proteomes" id="UP000283255"/>
    </source>
</evidence>
<organism evidence="2 3">
    <name type="scientific">Motilimonas pumila</name>
    <dbReference type="NCBI Taxonomy" id="2303987"/>
    <lineage>
        <taxon>Bacteria</taxon>
        <taxon>Pseudomonadati</taxon>
        <taxon>Pseudomonadota</taxon>
        <taxon>Gammaproteobacteria</taxon>
        <taxon>Alteromonadales</taxon>
        <taxon>Alteromonadales genera incertae sedis</taxon>
        <taxon>Motilimonas</taxon>
    </lineage>
</organism>
<comment type="caution">
    <text evidence="2">The sequence shown here is derived from an EMBL/GenBank/DDBJ whole genome shotgun (WGS) entry which is preliminary data.</text>
</comment>
<feature type="transmembrane region" description="Helical" evidence="1">
    <location>
        <begin position="31"/>
        <end position="52"/>
    </location>
</feature>